<evidence type="ECO:0000259" key="6">
    <source>
        <dbReference type="Pfam" id="PF08159"/>
    </source>
</evidence>
<comment type="caution">
    <text evidence="9">The sequence shown here is derived from an EMBL/GenBank/DDBJ whole genome shotgun (WGS) entry which is preliminary data.</text>
</comment>
<dbReference type="AlphaFoldDB" id="A0A8X6FR36"/>
<evidence type="ECO:0000256" key="4">
    <source>
        <dbReference type="ARBA" id="ARBA00023242"/>
    </source>
</evidence>
<dbReference type="InterPro" id="IPR012580">
    <property type="entry name" value="NUC153"/>
</dbReference>
<organism evidence="9 10">
    <name type="scientific">Trichonephila clavata</name>
    <name type="common">Joro spider</name>
    <name type="synonym">Nephila clavata</name>
    <dbReference type="NCBI Taxonomy" id="2740835"/>
    <lineage>
        <taxon>Eukaryota</taxon>
        <taxon>Metazoa</taxon>
        <taxon>Ecdysozoa</taxon>
        <taxon>Arthropoda</taxon>
        <taxon>Chelicerata</taxon>
        <taxon>Arachnida</taxon>
        <taxon>Araneae</taxon>
        <taxon>Araneomorphae</taxon>
        <taxon>Entelegynae</taxon>
        <taxon>Araneoidea</taxon>
        <taxon>Nephilidae</taxon>
        <taxon>Trichonephila</taxon>
    </lineage>
</organism>
<evidence type="ECO:0000259" key="7">
    <source>
        <dbReference type="Pfam" id="PF23097"/>
    </source>
</evidence>
<dbReference type="GO" id="GO:0030686">
    <property type="term" value="C:90S preribosome"/>
    <property type="evidence" value="ECO:0007669"/>
    <property type="project" value="TreeGrafter"/>
</dbReference>
<feature type="compositionally biased region" description="Acidic residues" evidence="5">
    <location>
        <begin position="310"/>
        <end position="323"/>
    </location>
</feature>
<dbReference type="EMBL" id="BMAO01022901">
    <property type="protein sequence ID" value="GFQ85394.1"/>
    <property type="molecule type" value="Genomic_DNA"/>
</dbReference>
<dbReference type="InterPro" id="IPR056551">
    <property type="entry name" value="Beta-prop_NOL10_N"/>
</dbReference>
<evidence type="ECO:0000313" key="9">
    <source>
        <dbReference type="EMBL" id="GFQ85394.1"/>
    </source>
</evidence>
<dbReference type="Proteomes" id="UP000887116">
    <property type="component" value="Unassembled WGS sequence"/>
</dbReference>
<evidence type="ECO:0000313" key="10">
    <source>
        <dbReference type="Proteomes" id="UP000887116"/>
    </source>
</evidence>
<evidence type="ECO:0000259" key="8">
    <source>
        <dbReference type="Pfam" id="PF23098"/>
    </source>
</evidence>
<keyword evidence="2" id="KW-0853">WD repeat</keyword>
<feature type="domain" description="NUC153" evidence="6">
    <location>
        <begin position="248"/>
        <end position="274"/>
    </location>
</feature>
<gene>
    <name evidence="9" type="primary">nol10</name>
    <name evidence="9" type="ORF">TNCT_56351</name>
</gene>
<reference evidence="9" key="1">
    <citation type="submission" date="2020-07" db="EMBL/GenBank/DDBJ databases">
        <title>Multicomponent nature underlies the extraordinary mechanical properties of spider dragline silk.</title>
        <authorList>
            <person name="Kono N."/>
            <person name="Nakamura H."/>
            <person name="Mori M."/>
            <person name="Yoshida Y."/>
            <person name="Ohtoshi R."/>
            <person name="Malay A.D."/>
            <person name="Moran D.A.P."/>
            <person name="Tomita M."/>
            <person name="Numata K."/>
            <person name="Arakawa K."/>
        </authorList>
    </citation>
    <scope>NUCLEOTIDE SEQUENCE</scope>
</reference>
<proteinExistence type="predicted"/>
<dbReference type="GO" id="GO:0000462">
    <property type="term" value="P:maturation of SSU-rRNA from tricistronic rRNA transcript (SSU-rRNA, 5.8S rRNA, LSU-rRNA)"/>
    <property type="evidence" value="ECO:0007669"/>
    <property type="project" value="TreeGrafter"/>
</dbReference>
<evidence type="ECO:0000256" key="2">
    <source>
        <dbReference type="ARBA" id="ARBA00022574"/>
    </source>
</evidence>
<dbReference type="InterPro" id="IPR036322">
    <property type="entry name" value="WD40_repeat_dom_sf"/>
</dbReference>
<dbReference type="InterPro" id="IPR040382">
    <property type="entry name" value="NOL10/Enp2"/>
</dbReference>
<evidence type="ECO:0000256" key="3">
    <source>
        <dbReference type="ARBA" id="ARBA00022737"/>
    </source>
</evidence>
<keyword evidence="4" id="KW-0539">Nucleus</keyword>
<accession>A0A8X6FR36</accession>
<dbReference type="Pfam" id="PF23098">
    <property type="entry name" value="Beta-prop_NOL10_N"/>
    <property type="match status" value="1"/>
</dbReference>
<dbReference type="OrthoDB" id="273340at2759"/>
<dbReference type="Pfam" id="PF23097">
    <property type="entry name" value="NOL10_2nd"/>
    <property type="match status" value="1"/>
</dbReference>
<comment type="subcellular location">
    <subcellularLocation>
        <location evidence="1">Nucleus</location>
        <location evidence="1">Nucleolus</location>
    </subcellularLocation>
</comment>
<dbReference type="PANTHER" id="PTHR14927">
    <property type="entry name" value="NUCLEOLAR PROTEIN 10"/>
    <property type="match status" value="1"/>
</dbReference>
<evidence type="ECO:0000256" key="1">
    <source>
        <dbReference type="ARBA" id="ARBA00004604"/>
    </source>
</evidence>
<feature type="region of interest" description="Disordered" evidence="5">
    <location>
        <begin position="299"/>
        <end position="330"/>
    </location>
</feature>
<name>A0A8X6FR36_TRICU</name>
<evidence type="ECO:0000256" key="5">
    <source>
        <dbReference type="SAM" id="MobiDB-lite"/>
    </source>
</evidence>
<dbReference type="SUPFAM" id="SSF50978">
    <property type="entry name" value="WD40 repeat-like"/>
    <property type="match status" value="1"/>
</dbReference>
<feature type="domain" description="Nucleolar protein 10-like second" evidence="7">
    <location>
        <begin position="144"/>
        <end position="192"/>
    </location>
</feature>
<dbReference type="PANTHER" id="PTHR14927:SF0">
    <property type="entry name" value="NUCLEOLAR PROTEIN 10"/>
    <property type="match status" value="1"/>
</dbReference>
<feature type="non-terminal residue" evidence="9">
    <location>
        <position position="495"/>
    </location>
</feature>
<keyword evidence="3" id="KW-0677">Repeat</keyword>
<sequence length="495" mass="57706">VDGFPSITALSFKGDLTLAVGTFTGQVMLYDIRAKKPFIVKNHVVGLPIKNIEFIESEGLVASLDPTAVKFWKQNTAEMYTSVTAPVHLNDLCIVPNSGLFFLANEDEKILSYFIPSIGPAPKWCCFLDNITEELEESKQDAAVYDDYKFVTQSELEQLHLDHLIGTNLLRAYMHGYFMDMRLYNKAKSIVQPEAYSDLKKKMIQNKIEEERNTKQIHVKHLPTINRDYAQKLLEKKNNKLVKTPFEDDRFKDLFENPDFVIKETDDDYARIKGTVQKSNKKQVTFVQESEPLDLYEDDDEMKVSSNSESEFDEESELSEEEIPVEKKRRGRLQPVDSDRFNLLKKEDENEDLTVPIEERLKKTQAFIKERDSAIGNKNVSWTTTKTITEKQKKRAEERKAHMKEREKYRRPAKYLKKSATVHFCRIIAKLQDVKFQELNLIHSQMHIRSTCIVIYKCYVMEEQNAVLKYFERSFCRSSFSIPGVEYKHHSIEEL</sequence>
<dbReference type="GO" id="GO:0032040">
    <property type="term" value="C:small-subunit processome"/>
    <property type="evidence" value="ECO:0007669"/>
    <property type="project" value="TreeGrafter"/>
</dbReference>
<dbReference type="Pfam" id="PF08159">
    <property type="entry name" value="NUC153"/>
    <property type="match status" value="1"/>
</dbReference>
<keyword evidence="10" id="KW-1185">Reference proteome</keyword>
<protein>
    <submittedName>
        <fullName evidence="9">Nucleolar protein 10</fullName>
    </submittedName>
</protein>
<dbReference type="InterPro" id="IPR056550">
    <property type="entry name" value="NOL10_2nd"/>
</dbReference>
<feature type="domain" description="Nucleolar protein 10-like N-terminal" evidence="8">
    <location>
        <begin position="15"/>
        <end position="139"/>
    </location>
</feature>